<evidence type="ECO:0000256" key="1">
    <source>
        <dbReference type="SAM" id="Phobius"/>
    </source>
</evidence>
<gene>
    <name evidence="2" type="ORF">KCU98_g6559</name>
</gene>
<accession>A0A9P8FU00</accession>
<dbReference type="AlphaFoldDB" id="A0A9P8FU00"/>
<keyword evidence="3" id="KW-1185">Reference proteome</keyword>
<proteinExistence type="predicted"/>
<dbReference type="EMBL" id="JAHFXS010000676">
    <property type="protein sequence ID" value="KAG9982758.1"/>
    <property type="molecule type" value="Genomic_DNA"/>
</dbReference>
<sequence>MAYQTKFEAIRTQTSESAHNSMSNVHGTGDKIGVKPSTLSRWQASWAVGAVMDVLAIALSCAFFAYALAVKMHQDMPMESSQVKLLSRLSKLGPTIYPILFAAIIGRALKSIAFWKLERGGRIGTLDRLLGSMTIVQTIFTQLQMRSLGFLSLFLILLWSLSPLGGQASLRIIVMSKNANSTTRLFQYVNTSSEILDLDDPTYAISNPDIASRNVPINALFSAALVGASSGSSASQGSIDTWGNTKIPWIESLDPSLADAEGWYSIPQLNSSDDFTSLIGVPFSIVPDATNLTTSFKIETSYWTLSCPVFDNLGNGNNATGYYDAAAEEKLEARKKQFEDPSETSLYDANITSPNLYLYSVDTRNYSQSWDSEANKRLRHITYMENNNRQYQWVAANCTIKTTYVEVSINCSTGSCTAVEMRKSRKPNAPDSWTQFDSVAFAWKWFSQNLVNAFVADLGGATPYQGFIINPNDPFNTSYYTPPVTVVSNSTFALRLSQLFNTYWMAMLAPTAVPKGLRNSDLTADMAAMGTSLSNTTATETQTASVLECNTFWFVVLLLSSGITTVIGLCGLVAAICRRGPDIAFNISSLVKDSPFFDQTSVATTLGSTDRSRLMKDWYAKYGDVAPEDEVGYIAIGSGNVVDLQAGRLYR</sequence>
<keyword evidence="1" id="KW-0812">Transmembrane</keyword>
<reference evidence="2" key="2">
    <citation type="submission" date="2021-08" db="EMBL/GenBank/DDBJ databases">
        <authorList>
            <person name="Gostincar C."/>
            <person name="Sun X."/>
            <person name="Song Z."/>
            <person name="Gunde-Cimerman N."/>
        </authorList>
    </citation>
    <scope>NUCLEOTIDE SEQUENCE</scope>
    <source>
        <strain evidence="2">EXF-9298</strain>
    </source>
</reference>
<comment type="caution">
    <text evidence="2">The sequence shown here is derived from an EMBL/GenBank/DDBJ whole genome shotgun (WGS) entry which is preliminary data.</text>
</comment>
<protein>
    <submittedName>
        <fullName evidence="2">Uncharacterized protein</fullName>
    </submittedName>
</protein>
<feature type="transmembrane region" description="Helical" evidence="1">
    <location>
        <begin position="89"/>
        <end position="109"/>
    </location>
</feature>
<feature type="non-terminal residue" evidence="2">
    <location>
        <position position="651"/>
    </location>
</feature>
<feature type="transmembrane region" description="Helical" evidence="1">
    <location>
        <begin position="552"/>
        <end position="577"/>
    </location>
</feature>
<feature type="transmembrane region" description="Helical" evidence="1">
    <location>
        <begin position="148"/>
        <end position="166"/>
    </location>
</feature>
<keyword evidence="1" id="KW-1133">Transmembrane helix</keyword>
<organism evidence="2 3">
    <name type="scientific">Aureobasidium melanogenum</name>
    <name type="common">Aureobasidium pullulans var. melanogenum</name>
    <dbReference type="NCBI Taxonomy" id="46634"/>
    <lineage>
        <taxon>Eukaryota</taxon>
        <taxon>Fungi</taxon>
        <taxon>Dikarya</taxon>
        <taxon>Ascomycota</taxon>
        <taxon>Pezizomycotina</taxon>
        <taxon>Dothideomycetes</taxon>
        <taxon>Dothideomycetidae</taxon>
        <taxon>Dothideales</taxon>
        <taxon>Saccotheciaceae</taxon>
        <taxon>Aureobasidium</taxon>
    </lineage>
</organism>
<reference evidence="2" key="1">
    <citation type="journal article" date="2021" name="J Fungi (Basel)">
        <title>Virulence traits and population genomics of the black yeast Aureobasidium melanogenum.</title>
        <authorList>
            <person name="Cernosa A."/>
            <person name="Sun X."/>
            <person name="Gostincar C."/>
            <person name="Fang C."/>
            <person name="Gunde-Cimerman N."/>
            <person name="Song Z."/>
        </authorList>
    </citation>
    <scope>NUCLEOTIDE SEQUENCE</scope>
    <source>
        <strain evidence="2">EXF-9298</strain>
    </source>
</reference>
<name>A0A9P8FU00_AURME</name>
<dbReference type="Proteomes" id="UP000729357">
    <property type="component" value="Unassembled WGS sequence"/>
</dbReference>
<keyword evidence="1" id="KW-0472">Membrane</keyword>
<evidence type="ECO:0000313" key="2">
    <source>
        <dbReference type="EMBL" id="KAG9982758.1"/>
    </source>
</evidence>
<feature type="transmembrane region" description="Helical" evidence="1">
    <location>
        <begin position="44"/>
        <end position="69"/>
    </location>
</feature>
<evidence type="ECO:0000313" key="3">
    <source>
        <dbReference type="Proteomes" id="UP000729357"/>
    </source>
</evidence>